<name>A0A7Y7E8M8_STRMO</name>
<organism evidence="1 2">
    <name type="scientific">Streptomyces morookaense</name>
    <name type="common">Streptoverticillium morookaense</name>
    <dbReference type="NCBI Taxonomy" id="1970"/>
    <lineage>
        <taxon>Bacteria</taxon>
        <taxon>Bacillati</taxon>
        <taxon>Actinomycetota</taxon>
        <taxon>Actinomycetes</taxon>
        <taxon>Kitasatosporales</taxon>
        <taxon>Streptomycetaceae</taxon>
        <taxon>Streptomyces</taxon>
    </lineage>
</organism>
<dbReference type="EMBL" id="JABBXF010000037">
    <property type="protein sequence ID" value="NVK79457.1"/>
    <property type="molecule type" value="Genomic_DNA"/>
</dbReference>
<dbReference type="Pfam" id="PF14085">
    <property type="entry name" value="DUF4265"/>
    <property type="match status" value="1"/>
</dbReference>
<accession>A0A7Y7E8M8</accession>
<comment type="caution">
    <text evidence="1">The sequence shown here is derived from an EMBL/GenBank/DDBJ whole genome shotgun (WGS) entry which is preliminary data.</text>
</comment>
<dbReference type="InterPro" id="IPR025361">
    <property type="entry name" value="DUF4265"/>
</dbReference>
<evidence type="ECO:0000313" key="1">
    <source>
        <dbReference type="EMBL" id="NVK79457.1"/>
    </source>
</evidence>
<protein>
    <submittedName>
        <fullName evidence="1">DUF4265 domain-containing protein</fullName>
    </submittedName>
</protein>
<gene>
    <name evidence="1" type="ORF">HG542_17525</name>
</gene>
<dbReference type="RefSeq" id="WP_171082490.1">
    <property type="nucleotide sequence ID" value="NZ_JABBXF010000037.1"/>
</dbReference>
<dbReference type="Proteomes" id="UP000587462">
    <property type="component" value="Unassembled WGS sequence"/>
</dbReference>
<proteinExistence type="predicted"/>
<keyword evidence="2" id="KW-1185">Reference proteome</keyword>
<dbReference type="AlphaFoldDB" id="A0A7Y7E8M8"/>
<sequence length="182" mass="20394">MHSDTMFVGHDNPAWRPCQSLLALVDLEPFGFPNTLEQLWLRELPGEVFEVSCIPFRSYGLALGDVVGLREGKLVASVKARSGRRVFHVFFTEPRPPEGGIDSRALLREAIASEGFLSEWSGDRHIAIDVPADADPSGIYRAVEEEVHRGTAYWEWADAEPFRCKDARDARDVDNRSSLPLN</sequence>
<reference evidence="1 2" key="1">
    <citation type="submission" date="2020-04" db="EMBL/GenBank/DDBJ databases">
        <title>Draft Genome Sequence of Streptomyces morookaense DSM 40503, an 8-azaguanine-producing strain.</title>
        <authorList>
            <person name="Qi J."/>
            <person name="Gao J.-M."/>
        </authorList>
    </citation>
    <scope>NUCLEOTIDE SEQUENCE [LARGE SCALE GENOMIC DNA]</scope>
    <source>
        <strain evidence="1 2">DSM 40503</strain>
    </source>
</reference>
<evidence type="ECO:0000313" key="2">
    <source>
        <dbReference type="Proteomes" id="UP000587462"/>
    </source>
</evidence>